<dbReference type="EMBL" id="BAABAB010000014">
    <property type="protein sequence ID" value="GAA3618490.1"/>
    <property type="molecule type" value="Genomic_DNA"/>
</dbReference>
<protein>
    <recommendedName>
        <fullName evidence="3">Galactose mutarotase</fullName>
    </recommendedName>
</protein>
<dbReference type="InterPro" id="IPR011013">
    <property type="entry name" value="Gal_mutarotase_sf_dom"/>
</dbReference>
<accession>A0ABP6ZSC4</accession>
<keyword evidence="2" id="KW-1185">Reference proteome</keyword>
<dbReference type="RefSeq" id="WP_344804163.1">
    <property type="nucleotide sequence ID" value="NZ_BAABAB010000014.1"/>
</dbReference>
<evidence type="ECO:0000313" key="2">
    <source>
        <dbReference type="Proteomes" id="UP001501490"/>
    </source>
</evidence>
<dbReference type="SUPFAM" id="SSF74650">
    <property type="entry name" value="Galactose mutarotase-like"/>
    <property type="match status" value="1"/>
</dbReference>
<dbReference type="Proteomes" id="UP001501490">
    <property type="component" value="Unassembled WGS sequence"/>
</dbReference>
<dbReference type="InterPro" id="IPR014718">
    <property type="entry name" value="GH-type_carb-bd"/>
</dbReference>
<comment type="caution">
    <text evidence="1">The sequence shown here is derived from an EMBL/GenBank/DDBJ whole genome shotgun (WGS) entry which is preliminary data.</text>
</comment>
<sequence length="282" mass="30293">MTDGWTGVPLTLRTDPDHGGRWTSLRTADREWLWTNPDPAVAGARLGVAPGAPFVDAGGAEECFPTVRGKPDHGDAWTRRWQSAGATDCVRVEGSGTLTRRATPADDALRLDYTIEGTPGTRFLHAVHVLLEVGPRARLEVPGTQVAVVLDPAPVRQPWPAGGLDRLGPDDGTAVCVLLPGCRTATVIDGDHALRLEWDAPAQPDSCSLLLWRNLRGWPSGRPYRSIGVEPMVGRAADLAAAGPDDAARLDVPGRFGWTLRLTALRRTAAHSSIHAREEALR</sequence>
<name>A0ABP6ZSC4_9ACTN</name>
<evidence type="ECO:0008006" key="3">
    <source>
        <dbReference type="Google" id="ProtNLM"/>
    </source>
</evidence>
<evidence type="ECO:0000313" key="1">
    <source>
        <dbReference type="EMBL" id="GAA3618490.1"/>
    </source>
</evidence>
<proteinExistence type="predicted"/>
<organism evidence="1 2">
    <name type="scientific">Microlunatus ginsengisoli</name>
    <dbReference type="NCBI Taxonomy" id="363863"/>
    <lineage>
        <taxon>Bacteria</taxon>
        <taxon>Bacillati</taxon>
        <taxon>Actinomycetota</taxon>
        <taxon>Actinomycetes</taxon>
        <taxon>Propionibacteriales</taxon>
        <taxon>Propionibacteriaceae</taxon>
        <taxon>Microlunatus</taxon>
    </lineage>
</organism>
<reference evidence="2" key="1">
    <citation type="journal article" date="2019" name="Int. J. Syst. Evol. Microbiol.">
        <title>The Global Catalogue of Microorganisms (GCM) 10K type strain sequencing project: providing services to taxonomists for standard genome sequencing and annotation.</title>
        <authorList>
            <consortium name="The Broad Institute Genomics Platform"/>
            <consortium name="The Broad Institute Genome Sequencing Center for Infectious Disease"/>
            <person name="Wu L."/>
            <person name="Ma J."/>
        </authorList>
    </citation>
    <scope>NUCLEOTIDE SEQUENCE [LARGE SCALE GENOMIC DNA]</scope>
    <source>
        <strain evidence="2">JCM 16929</strain>
    </source>
</reference>
<dbReference type="Gene3D" id="2.70.98.10">
    <property type="match status" value="1"/>
</dbReference>
<gene>
    <name evidence="1" type="ORF">GCM10022236_21000</name>
</gene>